<dbReference type="AlphaFoldDB" id="A0A1F5NUV7"/>
<protein>
    <recommendedName>
        <fullName evidence="3">SpoVT-AbrB domain-containing protein</fullName>
    </recommendedName>
</protein>
<sequence>MARPINNIRKLTKIGRSSLGVLLPAEMLRQLKWRERQRLLVKKIPGAIVIRDAKTKRRK</sequence>
<dbReference type="Gene3D" id="2.10.260.10">
    <property type="match status" value="1"/>
</dbReference>
<dbReference type="InterPro" id="IPR037914">
    <property type="entry name" value="SpoVT-AbrB_sf"/>
</dbReference>
<gene>
    <name evidence="1" type="ORF">A2720_02765</name>
</gene>
<proteinExistence type="predicted"/>
<evidence type="ECO:0008006" key="3">
    <source>
        <dbReference type="Google" id="ProtNLM"/>
    </source>
</evidence>
<reference evidence="1 2" key="1">
    <citation type="journal article" date="2016" name="Nat. Commun.">
        <title>Thousands of microbial genomes shed light on interconnected biogeochemical processes in an aquifer system.</title>
        <authorList>
            <person name="Anantharaman K."/>
            <person name="Brown C.T."/>
            <person name="Hug L.A."/>
            <person name="Sharon I."/>
            <person name="Castelle C.J."/>
            <person name="Probst A.J."/>
            <person name="Thomas B.C."/>
            <person name="Singh A."/>
            <person name="Wilkins M.J."/>
            <person name="Karaoz U."/>
            <person name="Brodie E.L."/>
            <person name="Williams K.H."/>
            <person name="Hubbard S.S."/>
            <person name="Banfield J.F."/>
        </authorList>
    </citation>
    <scope>NUCLEOTIDE SEQUENCE [LARGE SCALE GENOMIC DNA]</scope>
</reference>
<accession>A0A1F5NUV7</accession>
<comment type="caution">
    <text evidence="1">The sequence shown here is derived from an EMBL/GenBank/DDBJ whole genome shotgun (WGS) entry which is preliminary data.</text>
</comment>
<evidence type="ECO:0000313" key="2">
    <source>
        <dbReference type="Proteomes" id="UP000178892"/>
    </source>
</evidence>
<dbReference type="Proteomes" id="UP000178892">
    <property type="component" value="Unassembled WGS sequence"/>
</dbReference>
<name>A0A1F5NUV7_9BACT</name>
<dbReference type="STRING" id="1817825.A2720_02765"/>
<evidence type="ECO:0000313" key="1">
    <source>
        <dbReference type="EMBL" id="OGE81438.1"/>
    </source>
</evidence>
<organism evidence="1 2">
    <name type="scientific">Candidatus Doudnabacteria bacterium RIFCSPHIGHO2_01_FULL_46_24</name>
    <dbReference type="NCBI Taxonomy" id="1817825"/>
    <lineage>
        <taxon>Bacteria</taxon>
        <taxon>Candidatus Doudnaibacteriota</taxon>
    </lineage>
</organism>
<dbReference type="SUPFAM" id="SSF89447">
    <property type="entry name" value="AbrB/MazE/MraZ-like"/>
    <property type="match status" value="1"/>
</dbReference>
<dbReference type="EMBL" id="MFEL01000008">
    <property type="protein sequence ID" value="OGE81438.1"/>
    <property type="molecule type" value="Genomic_DNA"/>
</dbReference>